<keyword evidence="14" id="KW-0325">Glycoprotein</keyword>
<dbReference type="OrthoDB" id="331544at2759"/>
<keyword evidence="8" id="KW-0210">Decarboxylase</keyword>
<dbReference type="FunFam" id="3.40.50.720:FF:000065">
    <property type="entry name" value="UDP-glucuronic acid decarboxylase 1"/>
    <property type="match status" value="1"/>
</dbReference>
<evidence type="ECO:0000256" key="1">
    <source>
        <dbReference type="ARBA" id="ARBA00001911"/>
    </source>
</evidence>
<evidence type="ECO:0000256" key="17">
    <source>
        <dbReference type="ARBA" id="ARBA00037859"/>
    </source>
</evidence>
<evidence type="ECO:0000256" key="16">
    <source>
        <dbReference type="ARBA" id="ARBA00031585"/>
    </source>
</evidence>
<keyword evidence="9" id="KW-0735">Signal-anchor</keyword>
<evidence type="ECO:0000256" key="8">
    <source>
        <dbReference type="ARBA" id="ARBA00022793"/>
    </source>
</evidence>
<evidence type="ECO:0000256" key="7">
    <source>
        <dbReference type="ARBA" id="ARBA00022692"/>
    </source>
</evidence>
<dbReference type="GO" id="GO:0000139">
    <property type="term" value="C:Golgi membrane"/>
    <property type="evidence" value="ECO:0007669"/>
    <property type="project" value="UniProtKB-SubCell"/>
</dbReference>
<dbReference type="InterPro" id="IPR001509">
    <property type="entry name" value="Epimerase_deHydtase"/>
</dbReference>
<dbReference type="EMBL" id="JAGHQL010000026">
    <property type="protein sequence ID" value="KAH0543862.1"/>
    <property type="molecule type" value="Genomic_DNA"/>
</dbReference>
<evidence type="ECO:0000256" key="11">
    <source>
        <dbReference type="ARBA" id="ARBA00023027"/>
    </source>
</evidence>
<keyword evidence="10" id="KW-1133">Transmembrane helix</keyword>
<dbReference type="Pfam" id="PF01370">
    <property type="entry name" value="Epimerase"/>
    <property type="match status" value="1"/>
</dbReference>
<evidence type="ECO:0000256" key="5">
    <source>
        <dbReference type="ARBA" id="ARBA00012290"/>
    </source>
</evidence>
<dbReference type="Gene3D" id="3.40.50.720">
    <property type="entry name" value="NAD(P)-binding Rossmann-like Domain"/>
    <property type="match status" value="1"/>
</dbReference>
<keyword evidence="12" id="KW-0333">Golgi apparatus</keyword>
<dbReference type="EC" id="4.1.1.35" evidence="5"/>
<gene>
    <name evidence="20" type="ORF">FGG08_001901</name>
</gene>
<evidence type="ECO:0000256" key="14">
    <source>
        <dbReference type="ARBA" id="ARBA00023180"/>
    </source>
</evidence>
<comment type="subcellular location">
    <subcellularLocation>
        <location evidence="2">Golgi apparatus membrane</location>
        <topology evidence="2">Single-pass type II membrane protein</topology>
    </subcellularLocation>
    <subcellularLocation>
        <location evidence="17">Golgi apparatus</location>
        <location evidence="17">Golgi stack membrane</location>
    </subcellularLocation>
</comment>
<evidence type="ECO:0000256" key="2">
    <source>
        <dbReference type="ARBA" id="ARBA00004323"/>
    </source>
</evidence>
<dbReference type="GO" id="GO:0032580">
    <property type="term" value="C:Golgi cisterna membrane"/>
    <property type="evidence" value="ECO:0007669"/>
    <property type="project" value="UniProtKB-SubCell"/>
</dbReference>
<dbReference type="PANTHER" id="PTHR43078:SF6">
    <property type="entry name" value="UDP-GLUCURONIC ACID DECARBOXYLASE 1"/>
    <property type="match status" value="1"/>
</dbReference>
<comment type="similarity">
    <text evidence="4">Belongs to the NAD(P)-dependent epimerase/dehydratase family. UDP-glucuronic acid decarboxylase subfamily.</text>
</comment>
<reference evidence="20" key="1">
    <citation type="submission" date="2021-03" db="EMBL/GenBank/DDBJ databases">
        <title>Comparative genomics and phylogenomic investigation of the class Geoglossomycetes provide insights into ecological specialization and systematics.</title>
        <authorList>
            <person name="Melie T."/>
            <person name="Pirro S."/>
            <person name="Miller A.N."/>
            <person name="Quandt A."/>
        </authorList>
    </citation>
    <scope>NUCLEOTIDE SEQUENCE</scope>
    <source>
        <strain evidence="20">GBOQ0MN5Z8</strain>
    </source>
</reference>
<evidence type="ECO:0000313" key="20">
    <source>
        <dbReference type="EMBL" id="KAH0543862.1"/>
    </source>
</evidence>
<evidence type="ECO:0000259" key="19">
    <source>
        <dbReference type="Pfam" id="PF01370"/>
    </source>
</evidence>
<name>A0A9P8KZS7_9PEZI</name>
<evidence type="ECO:0000256" key="18">
    <source>
        <dbReference type="ARBA" id="ARBA00049410"/>
    </source>
</evidence>
<keyword evidence="7" id="KW-0812">Transmembrane</keyword>
<evidence type="ECO:0000256" key="3">
    <source>
        <dbReference type="ARBA" id="ARBA00005100"/>
    </source>
</evidence>
<evidence type="ECO:0000256" key="12">
    <source>
        <dbReference type="ARBA" id="ARBA00023034"/>
    </source>
</evidence>
<evidence type="ECO:0000256" key="13">
    <source>
        <dbReference type="ARBA" id="ARBA00023136"/>
    </source>
</evidence>
<dbReference type="AlphaFoldDB" id="A0A9P8KZS7"/>
<comment type="cofactor">
    <cofactor evidence="1">
        <name>NAD(+)</name>
        <dbReference type="ChEBI" id="CHEBI:57540"/>
    </cofactor>
</comment>
<dbReference type="PANTHER" id="PTHR43078">
    <property type="entry name" value="UDP-GLUCURONIC ACID DECARBOXYLASE-RELATED"/>
    <property type="match status" value="1"/>
</dbReference>
<evidence type="ECO:0000256" key="15">
    <source>
        <dbReference type="ARBA" id="ARBA00023239"/>
    </source>
</evidence>
<comment type="pathway">
    <text evidence="3">Nucleotide-sugar biosynthesis; UDP-alpha-D-xylose biosynthesis; UDP-alpha-D-xylose from UDP-alpha-D-glucuronate: step 1/1.</text>
</comment>
<accession>A0A9P8KZS7</accession>
<evidence type="ECO:0000256" key="9">
    <source>
        <dbReference type="ARBA" id="ARBA00022968"/>
    </source>
</evidence>
<sequence length="413" mass="46975">MSKQPDMEHPFNEQFEQMGLDARARFMQNHLCNVMHELQGSTLGIDNFGENPDGSLKEHLKRSYGDWLPPYSTRMRIVVTGAAGFVGSHLVDFLMKRGHTVIAIDNFSTGYHMNLLDWMDHRNFELHTHDVRNPLNIKGKVDQIFHLAGSASPDECISDPISILTTCFQGTINMLELARRCNARFLLASSCGIYGFPLWHHNPQSENFLGNVKTFGRRACHDEGKRAAESLCYAYAKQHNVEVRIARVFNTFGPRMRIDDGRVVSTFILQCLRGECFTIKGDGNSSRSLMYISDLIDGLIELMLSDYTGGPMNFGKQEEYNMIEVTEIVTRAVKKVQGDKFRPTPTSFLPARTDDPLMRHPDCTLAKEQLGWSTKVDIDEGMLETVEWFAAMEEEDWLYDTEEEEEGKSPPDI</sequence>
<dbReference type="GO" id="GO:0048040">
    <property type="term" value="F:UDP-glucuronate decarboxylase activity"/>
    <property type="evidence" value="ECO:0007669"/>
    <property type="project" value="UniProtKB-EC"/>
</dbReference>
<dbReference type="InterPro" id="IPR044516">
    <property type="entry name" value="UXS-like"/>
</dbReference>
<evidence type="ECO:0000313" key="21">
    <source>
        <dbReference type="Proteomes" id="UP000698800"/>
    </source>
</evidence>
<keyword evidence="15" id="KW-0456">Lyase</keyword>
<dbReference type="InterPro" id="IPR036291">
    <property type="entry name" value="NAD(P)-bd_dom_sf"/>
</dbReference>
<evidence type="ECO:0000256" key="10">
    <source>
        <dbReference type="ARBA" id="ARBA00022989"/>
    </source>
</evidence>
<comment type="catalytic activity">
    <reaction evidence="18">
        <text>UDP-alpha-D-glucuronate + H(+) = UDP-alpha-D-xylose + CO2</text>
        <dbReference type="Rhea" id="RHEA:23916"/>
        <dbReference type="ChEBI" id="CHEBI:15378"/>
        <dbReference type="ChEBI" id="CHEBI:16526"/>
        <dbReference type="ChEBI" id="CHEBI:57632"/>
        <dbReference type="ChEBI" id="CHEBI:58052"/>
        <dbReference type="EC" id="4.1.1.35"/>
    </reaction>
    <physiologicalReaction direction="left-to-right" evidence="18">
        <dbReference type="Rhea" id="RHEA:23917"/>
    </physiologicalReaction>
</comment>
<keyword evidence="21" id="KW-1185">Reference proteome</keyword>
<keyword evidence="11" id="KW-0520">NAD</keyword>
<organism evidence="20 21">
    <name type="scientific">Glutinoglossum americanum</name>
    <dbReference type="NCBI Taxonomy" id="1670608"/>
    <lineage>
        <taxon>Eukaryota</taxon>
        <taxon>Fungi</taxon>
        <taxon>Dikarya</taxon>
        <taxon>Ascomycota</taxon>
        <taxon>Pezizomycotina</taxon>
        <taxon>Geoglossomycetes</taxon>
        <taxon>Geoglossales</taxon>
        <taxon>Geoglossaceae</taxon>
        <taxon>Glutinoglossum</taxon>
    </lineage>
</organism>
<protein>
    <recommendedName>
        <fullName evidence="6">UDP-glucuronic acid decarboxylase 1</fullName>
        <ecNumber evidence="5">4.1.1.35</ecNumber>
    </recommendedName>
    <alternativeName>
        <fullName evidence="16">UDP-glucuronate decarboxylase 1</fullName>
    </alternativeName>
</protein>
<dbReference type="GO" id="GO:0070403">
    <property type="term" value="F:NAD+ binding"/>
    <property type="evidence" value="ECO:0007669"/>
    <property type="project" value="InterPro"/>
</dbReference>
<proteinExistence type="inferred from homology"/>
<feature type="domain" description="NAD-dependent epimerase/dehydratase" evidence="19">
    <location>
        <begin position="77"/>
        <end position="305"/>
    </location>
</feature>
<keyword evidence="13" id="KW-0472">Membrane</keyword>
<dbReference type="SUPFAM" id="SSF51735">
    <property type="entry name" value="NAD(P)-binding Rossmann-fold domains"/>
    <property type="match status" value="1"/>
</dbReference>
<evidence type="ECO:0000256" key="4">
    <source>
        <dbReference type="ARBA" id="ARBA00007505"/>
    </source>
</evidence>
<comment type="caution">
    <text evidence="20">The sequence shown here is derived from an EMBL/GenBank/DDBJ whole genome shotgun (WGS) entry which is preliminary data.</text>
</comment>
<dbReference type="Proteomes" id="UP000698800">
    <property type="component" value="Unassembled WGS sequence"/>
</dbReference>
<dbReference type="GO" id="GO:0042732">
    <property type="term" value="P:D-xylose metabolic process"/>
    <property type="evidence" value="ECO:0007669"/>
    <property type="project" value="InterPro"/>
</dbReference>
<evidence type="ECO:0000256" key="6">
    <source>
        <dbReference type="ARBA" id="ARBA00018816"/>
    </source>
</evidence>